<dbReference type="PROSITE" id="PS00217">
    <property type="entry name" value="SUGAR_TRANSPORT_2"/>
    <property type="match status" value="1"/>
</dbReference>
<dbReference type="GO" id="GO:0022857">
    <property type="term" value="F:transmembrane transporter activity"/>
    <property type="evidence" value="ECO:0007669"/>
    <property type="project" value="InterPro"/>
</dbReference>
<evidence type="ECO:0000256" key="5">
    <source>
        <dbReference type="ARBA" id="ARBA00022989"/>
    </source>
</evidence>
<protein>
    <submittedName>
        <fullName evidence="9">Sugar porter family MFS transporter</fullName>
    </submittedName>
</protein>
<keyword evidence="3" id="KW-0813">Transport</keyword>
<evidence type="ECO:0000256" key="1">
    <source>
        <dbReference type="ARBA" id="ARBA00004141"/>
    </source>
</evidence>
<dbReference type="InterPro" id="IPR036259">
    <property type="entry name" value="MFS_trans_sf"/>
</dbReference>
<evidence type="ECO:0000256" key="2">
    <source>
        <dbReference type="ARBA" id="ARBA00010992"/>
    </source>
</evidence>
<feature type="transmembrane region" description="Helical" evidence="7">
    <location>
        <begin position="339"/>
        <end position="361"/>
    </location>
</feature>
<dbReference type="GO" id="GO:1904659">
    <property type="term" value="P:D-glucose transmembrane transport"/>
    <property type="evidence" value="ECO:0007669"/>
    <property type="project" value="TreeGrafter"/>
</dbReference>
<feature type="transmembrane region" description="Helical" evidence="7">
    <location>
        <begin position="174"/>
        <end position="192"/>
    </location>
</feature>
<organism evidence="9 10">
    <name type="scientific">Streblomastix strix</name>
    <dbReference type="NCBI Taxonomy" id="222440"/>
    <lineage>
        <taxon>Eukaryota</taxon>
        <taxon>Metamonada</taxon>
        <taxon>Preaxostyla</taxon>
        <taxon>Oxymonadida</taxon>
        <taxon>Streblomastigidae</taxon>
        <taxon>Streblomastix</taxon>
    </lineage>
</organism>
<feature type="transmembrane region" description="Helical" evidence="7">
    <location>
        <begin position="244"/>
        <end position="264"/>
    </location>
</feature>
<feature type="transmembrane region" description="Helical" evidence="7">
    <location>
        <begin position="308"/>
        <end position="327"/>
    </location>
</feature>
<dbReference type="OrthoDB" id="4142200at2759"/>
<keyword evidence="6 7" id="KW-0472">Membrane</keyword>
<evidence type="ECO:0000256" key="7">
    <source>
        <dbReference type="SAM" id="Phobius"/>
    </source>
</evidence>
<feature type="transmembrane region" description="Helical" evidence="7">
    <location>
        <begin position="367"/>
        <end position="390"/>
    </location>
</feature>
<dbReference type="InterPro" id="IPR005829">
    <property type="entry name" value="Sugar_transporter_CS"/>
</dbReference>
<dbReference type="InterPro" id="IPR003663">
    <property type="entry name" value="Sugar/inositol_transpt"/>
</dbReference>
<dbReference type="SUPFAM" id="SSF103473">
    <property type="entry name" value="MFS general substrate transporter"/>
    <property type="match status" value="1"/>
</dbReference>
<keyword evidence="5 7" id="KW-1133">Transmembrane helix</keyword>
<dbReference type="EMBL" id="SNRW01002904">
    <property type="protein sequence ID" value="KAA6391363.1"/>
    <property type="molecule type" value="Genomic_DNA"/>
</dbReference>
<evidence type="ECO:0000256" key="3">
    <source>
        <dbReference type="ARBA" id="ARBA00022448"/>
    </source>
</evidence>
<keyword evidence="4 7" id="KW-0812">Transmembrane</keyword>
<evidence type="ECO:0000256" key="6">
    <source>
        <dbReference type="ARBA" id="ARBA00023136"/>
    </source>
</evidence>
<feature type="transmembrane region" description="Helical" evidence="7">
    <location>
        <begin position="56"/>
        <end position="79"/>
    </location>
</feature>
<accession>A0A5J4W9N4</accession>
<dbReference type="PROSITE" id="PS00216">
    <property type="entry name" value="SUGAR_TRANSPORT_1"/>
    <property type="match status" value="1"/>
</dbReference>
<reference evidence="9 10" key="1">
    <citation type="submission" date="2019-03" db="EMBL/GenBank/DDBJ databases">
        <title>Single cell metagenomics reveals metabolic interactions within the superorganism composed of flagellate Streblomastix strix and complex community of Bacteroidetes bacteria on its surface.</title>
        <authorList>
            <person name="Treitli S.C."/>
            <person name="Kolisko M."/>
            <person name="Husnik F."/>
            <person name="Keeling P."/>
            <person name="Hampl V."/>
        </authorList>
    </citation>
    <scope>NUCLEOTIDE SEQUENCE [LARGE SCALE GENOMIC DNA]</scope>
    <source>
        <strain evidence="9">ST1C</strain>
    </source>
</reference>
<dbReference type="GO" id="GO:0016020">
    <property type="term" value="C:membrane"/>
    <property type="evidence" value="ECO:0007669"/>
    <property type="project" value="UniProtKB-SubCell"/>
</dbReference>
<comment type="subcellular location">
    <subcellularLocation>
        <location evidence="1">Membrane</location>
        <topology evidence="1">Multi-pass membrane protein</topology>
    </subcellularLocation>
</comment>
<evidence type="ECO:0000256" key="4">
    <source>
        <dbReference type="ARBA" id="ARBA00022692"/>
    </source>
</evidence>
<feature type="domain" description="Major facilitator superfamily (MFS) profile" evidence="8">
    <location>
        <begin position="19"/>
        <end position="393"/>
    </location>
</feature>
<dbReference type="PRINTS" id="PR00171">
    <property type="entry name" value="SUGRTRNSPORT"/>
</dbReference>
<dbReference type="Pfam" id="PF00083">
    <property type="entry name" value="Sugar_tr"/>
    <property type="match status" value="2"/>
</dbReference>
<feature type="transmembrane region" description="Helical" evidence="7">
    <location>
        <begin position="21"/>
        <end position="44"/>
    </location>
</feature>
<feature type="transmembrane region" description="Helical" evidence="7">
    <location>
        <begin position="86"/>
        <end position="106"/>
    </location>
</feature>
<sequence>MPDPKSEEKIDEKTNLKTSNASAVFVSIISGICYGLTMSITSGILEEDPWVGQTAFIKGFISSALLIGAAIGCLASGFFSDHFGRIRIILICSVEILICTIITSVFKNIVTLIVFRTLVGLGVGAISAVGPVYVNEQSSPNRRGMICSLLQTSTTFSIALAYTFNFSFHTINGGWRYEFALTALPPILISMRQFGIGLLASKRALIISVVLSMMQQLTGINAIIMYQPMILASMGLSDTRDQLIGTIFVGLWNFITTVFALFLVDRIGRRLLLITGYSLMSLGNFLVVLSAVIPALQQKAYYLSVPGLAVFLAGFEFGPGPLYFLVISENFPTVIRGRAMSLMTGINWACNIIMVFSYLPLVQACTIQWVYTVLFVFSIFTAIFVACILVETKNKSLEEISADSSLKLDKLQSNE</sequence>
<feature type="transmembrane region" description="Helical" evidence="7">
    <location>
        <begin position="146"/>
        <end position="168"/>
    </location>
</feature>
<dbReference type="AlphaFoldDB" id="A0A5J4W9N4"/>
<dbReference type="InterPro" id="IPR050820">
    <property type="entry name" value="MFS_Sugar_Transporter"/>
</dbReference>
<dbReference type="Gene3D" id="1.20.1250.20">
    <property type="entry name" value="MFS general substrate transporter like domains"/>
    <property type="match status" value="2"/>
</dbReference>
<evidence type="ECO:0000313" key="9">
    <source>
        <dbReference type="EMBL" id="KAA6391363.1"/>
    </source>
</evidence>
<gene>
    <name evidence="9" type="ORF">EZS28_013110</name>
</gene>
<dbReference type="InterPro" id="IPR005828">
    <property type="entry name" value="MFS_sugar_transport-like"/>
</dbReference>
<dbReference type="PANTHER" id="PTHR48023:SF4">
    <property type="entry name" value="D-XYLOSE-PROTON SYMPORTER-LIKE 2"/>
    <property type="match status" value="1"/>
</dbReference>
<comment type="similarity">
    <text evidence="2">Belongs to the major facilitator superfamily. Sugar transporter (TC 2.A.1.1) family.</text>
</comment>
<evidence type="ECO:0000313" key="10">
    <source>
        <dbReference type="Proteomes" id="UP000324800"/>
    </source>
</evidence>
<proteinExistence type="inferred from homology"/>
<dbReference type="PROSITE" id="PS50850">
    <property type="entry name" value="MFS"/>
    <property type="match status" value="1"/>
</dbReference>
<feature type="transmembrane region" description="Helical" evidence="7">
    <location>
        <begin position="204"/>
        <end position="224"/>
    </location>
</feature>
<evidence type="ECO:0000259" key="8">
    <source>
        <dbReference type="PROSITE" id="PS50850"/>
    </source>
</evidence>
<dbReference type="Proteomes" id="UP000324800">
    <property type="component" value="Unassembled WGS sequence"/>
</dbReference>
<feature type="transmembrane region" description="Helical" evidence="7">
    <location>
        <begin position="112"/>
        <end position="134"/>
    </location>
</feature>
<comment type="caution">
    <text evidence="9">The sequence shown here is derived from an EMBL/GenBank/DDBJ whole genome shotgun (WGS) entry which is preliminary data.</text>
</comment>
<feature type="transmembrane region" description="Helical" evidence="7">
    <location>
        <begin position="271"/>
        <end position="296"/>
    </location>
</feature>
<dbReference type="InterPro" id="IPR020846">
    <property type="entry name" value="MFS_dom"/>
</dbReference>
<name>A0A5J4W9N4_9EUKA</name>
<dbReference type="PANTHER" id="PTHR48023">
    <property type="entry name" value="D-XYLOSE-PROTON SYMPORTER-LIKE 2"/>
    <property type="match status" value="1"/>
</dbReference>